<dbReference type="EnsemblMetazoa" id="XM_022797558">
    <property type="protein sequence ID" value="XP_022653293"/>
    <property type="gene ID" value="LOC111247029"/>
</dbReference>
<keyword evidence="1" id="KW-0732">Signal</keyword>
<accession>A0A7M7JM15</accession>
<feature type="chain" id="PRO_5029453853" evidence="1">
    <location>
        <begin position="19"/>
        <end position="138"/>
    </location>
</feature>
<protein>
    <submittedName>
        <fullName evidence="2">Uncharacterized protein</fullName>
    </submittedName>
</protein>
<dbReference type="OMA" id="MHKFREG"/>
<name>A0A7M7JM15_VARDE</name>
<feature type="signal peptide" evidence="1">
    <location>
        <begin position="1"/>
        <end position="18"/>
    </location>
</feature>
<reference evidence="2" key="1">
    <citation type="submission" date="2021-01" db="UniProtKB">
        <authorList>
            <consortium name="EnsemblMetazoa"/>
        </authorList>
    </citation>
    <scope>IDENTIFICATION</scope>
</reference>
<evidence type="ECO:0000313" key="3">
    <source>
        <dbReference type="Proteomes" id="UP000594260"/>
    </source>
</evidence>
<evidence type="ECO:0000313" key="2">
    <source>
        <dbReference type="EnsemblMetazoa" id="XP_022653293"/>
    </source>
</evidence>
<dbReference type="Proteomes" id="UP000594260">
    <property type="component" value="Unplaced"/>
</dbReference>
<keyword evidence="3" id="KW-1185">Reference proteome</keyword>
<evidence type="ECO:0000256" key="1">
    <source>
        <dbReference type="SAM" id="SignalP"/>
    </source>
</evidence>
<proteinExistence type="predicted"/>
<dbReference type="AlphaFoldDB" id="A0A7M7JM15"/>
<dbReference type="KEGG" id="vde:111247029"/>
<dbReference type="InParanoid" id="A0A7M7JM15"/>
<sequence>MNAAVYIVTAMLACCCSADTASGDHASDTSQFGKWRTCLADKLPAKKREVFDECFIKPGGTDMNKFRRGLNCVLTSDGLLKNHKVDLKKMSMTAASAGSPELKKAYENCPKDDKNTSEDRSIKCLIDHLEVDCKLASK</sequence>
<dbReference type="GeneID" id="111247029"/>
<organism evidence="2 3">
    <name type="scientific">Varroa destructor</name>
    <name type="common">Honeybee mite</name>
    <dbReference type="NCBI Taxonomy" id="109461"/>
    <lineage>
        <taxon>Eukaryota</taxon>
        <taxon>Metazoa</taxon>
        <taxon>Ecdysozoa</taxon>
        <taxon>Arthropoda</taxon>
        <taxon>Chelicerata</taxon>
        <taxon>Arachnida</taxon>
        <taxon>Acari</taxon>
        <taxon>Parasitiformes</taxon>
        <taxon>Mesostigmata</taxon>
        <taxon>Gamasina</taxon>
        <taxon>Dermanyssoidea</taxon>
        <taxon>Varroidae</taxon>
        <taxon>Varroa</taxon>
    </lineage>
</organism>
<dbReference type="RefSeq" id="XP_022653293.1">
    <property type="nucleotide sequence ID" value="XM_022797558.1"/>
</dbReference>